<dbReference type="RefSeq" id="WP_380792226.1">
    <property type="nucleotide sequence ID" value="NZ_JBHTKR010000005.1"/>
</dbReference>
<evidence type="ECO:0000313" key="7">
    <source>
        <dbReference type="EMBL" id="MFD1195472.1"/>
    </source>
</evidence>
<comment type="subcellular location">
    <subcellularLocation>
        <location evidence="1">Membrane</location>
        <topology evidence="1">Single-pass membrane protein</topology>
    </subcellularLocation>
</comment>
<dbReference type="EMBL" id="JBHTKR010000005">
    <property type="protein sequence ID" value="MFD1195472.1"/>
    <property type="molecule type" value="Genomic_DNA"/>
</dbReference>
<evidence type="ECO:0000313" key="8">
    <source>
        <dbReference type="Proteomes" id="UP001597151"/>
    </source>
</evidence>
<dbReference type="Proteomes" id="UP001597151">
    <property type="component" value="Unassembled WGS sequence"/>
</dbReference>
<feature type="signal peptide" evidence="5">
    <location>
        <begin position="1"/>
        <end position="18"/>
    </location>
</feature>
<accession>A0ABW3TFJ4</accession>
<dbReference type="Pfam" id="PF04357">
    <property type="entry name" value="TamB"/>
    <property type="match status" value="1"/>
</dbReference>
<evidence type="ECO:0000256" key="1">
    <source>
        <dbReference type="ARBA" id="ARBA00004167"/>
    </source>
</evidence>
<dbReference type="InterPro" id="IPR007452">
    <property type="entry name" value="TamB_C"/>
</dbReference>
<keyword evidence="4" id="KW-0472">Membrane</keyword>
<name>A0ABW3TFJ4_9RHOB</name>
<evidence type="ECO:0000256" key="3">
    <source>
        <dbReference type="ARBA" id="ARBA00022989"/>
    </source>
</evidence>
<feature type="chain" id="PRO_5046558271" evidence="5">
    <location>
        <begin position="19"/>
        <end position="1270"/>
    </location>
</feature>
<protein>
    <submittedName>
        <fullName evidence="7">Translocation/assembly module TamB domain-containing protein</fullName>
    </submittedName>
</protein>
<evidence type="ECO:0000256" key="2">
    <source>
        <dbReference type="ARBA" id="ARBA00022692"/>
    </source>
</evidence>
<keyword evidence="5" id="KW-0732">Signal</keyword>
<evidence type="ECO:0000259" key="6">
    <source>
        <dbReference type="Pfam" id="PF04357"/>
    </source>
</evidence>
<feature type="domain" description="Translocation and assembly module TamB C-terminal" evidence="6">
    <location>
        <begin position="924"/>
        <end position="1270"/>
    </location>
</feature>
<organism evidence="7 8">
    <name type="scientific">Seohaeicola saemankumensis</name>
    <dbReference type="NCBI Taxonomy" id="481181"/>
    <lineage>
        <taxon>Bacteria</taxon>
        <taxon>Pseudomonadati</taxon>
        <taxon>Pseudomonadota</taxon>
        <taxon>Alphaproteobacteria</taxon>
        <taxon>Rhodobacterales</taxon>
        <taxon>Roseobacteraceae</taxon>
        <taxon>Seohaeicola</taxon>
    </lineage>
</organism>
<evidence type="ECO:0000256" key="5">
    <source>
        <dbReference type="SAM" id="SignalP"/>
    </source>
</evidence>
<evidence type="ECO:0000256" key="4">
    <source>
        <dbReference type="ARBA" id="ARBA00023136"/>
    </source>
</evidence>
<proteinExistence type="predicted"/>
<dbReference type="PANTHER" id="PTHR36985">
    <property type="entry name" value="TRANSLOCATION AND ASSEMBLY MODULE SUBUNIT TAMB"/>
    <property type="match status" value="1"/>
</dbReference>
<dbReference type="PANTHER" id="PTHR36985:SF1">
    <property type="entry name" value="TRANSLOCATION AND ASSEMBLY MODULE SUBUNIT TAMB"/>
    <property type="match status" value="1"/>
</dbReference>
<reference evidence="8" key="1">
    <citation type="journal article" date="2019" name="Int. J. Syst. Evol. Microbiol.">
        <title>The Global Catalogue of Microorganisms (GCM) 10K type strain sequencing project: providing services to taxonomists for standard genome sequencing and annotation.</title>
        <authorList>
            <consortium name="The Broad Institute Genomics Platform"/>
            <consortium name="The Broad Institute Genome Sequencing Center for Infectious Disease"/>
            <person name="Wu L."/>
            <person name="Ma J."/>
        </authorList>
    </citation>
    <scope>NUCLEOTIDE SEQUENCE [LARGE SCALE GENOMIC DNA]</scope>
    <source>
        <strain evidence="8">CCUG 55328</strain>
    </source>
</reference>
<comment type="caution">
    <text evidence="7">The sequence shown here is derived from an EMBL/GenBank/DDBJ whole genome shotgun (WGS) entry which is preliminary data.</text>
</comment>
<gene>
    <name evidence="7" type="ORF">ACFQ3C_12425</name>
</gene>
<keyword evidence="2" id="KW-0812">Transmembrane</keyword>
<keyword evidence="8" id="KW-1185">Reference proteome</keyword>
<keyword evidence="3" id="KW-1133">Transmembrane helix</keyword>
<sequence>MILLPLWLAYGLALPAVAQTESEDRGYLQGLLEDNLSGVGREVRITGFEGALSARAAIAELTIADGEGVWLRLSDIVLDWNRAALLRGRIDVNELTVARIDLIRPPVADPSLPAAEASSGFSLPELPVSVQIGQISAARVDIGADFIGQPVGISIDGSATLGDGEGQADLSITRIDGPQGQVQLSGAYANESRQLTLDLAVEEDAGGIAATLLDLPGSPSVRLTVAGDAPIDDFAADLSLATDGQDRLSGQVILQTLREPAPVLQGAPAPAEDAPAAELITRRVVARIGGDIAPVFAPDYRAFFGPDIQLVVTATSTPDGRMLLDGLDLTAAAIRLSGDAALSADGWPERLALSGQIASQEGGAVLLPLSGPQTRVDRADLNLTFDAATGDAWTLRMDIDGLDRPDLTAARAVLTGEGLIRRGDSAEAIGRVTGQFRFDTEALDMTDPAMANALGGDVAGALAFDWSSDGPFLIPRLSLTLADTSLGGSAEIDAGSTDAMGDLSAAFDLRLVTADLSRFAGLAGQPLNGAADLTARGQILPLTGGFRIDLSGQAQDLAIGQPRIDPLITGASRIALQASRDTAGTRVDLFEMTTTGTDLRGRAMLSSSTSTVDLSARLLDAGLILEGVSGPASLTLDARQQAETWQITLDAAAPGQTTARLTGSVSGDGIDSLLAEGQLSAAFGDLRPWSSLAGRPLSGAMQISLDAAGDVLGRSGTASGQVNGTNLALGQANADAILRGDSSLAFEIRQTPEGMTILDKVELRTPQGMTDVTGRISADDSRLRFDAFIRDIGLIAPEVSGQAAARGTVQNSGGDWQIETTATGPGGITAEVAGSLAPDGQQINLTLRGDAPLSLANNRLRPNSVSGLLSYDLAVNGPPALSSVSGVLSTQGARIVLPGAGLALSDLQATLRLSGGRAQVDAGAALTSGGRIALSGPITLSAPFPADLTIDLSRAVFSQRNLYEATADGQVTLRGPLTGGAQIGGRIALDMVELRIPESRGPTFANLPELDHRGENAAVRQTRIWAGLIADPTATSGPSVAFPIDLIIDAPSRIFVRGRGLDAELGGRLRLTGTTAALVPQGQFELVRGRLNILGKRLDLTEGLVRLQGAFDPYLRFIAETEAQGSAIRIGLEGVASQPELTLTSSPELPQDEVLALLLFGRGITDISALQAVQLAGAIRTLSGKSNGLSEGLRNSIGVDDLDLSTTEDGQTEARVGKYISENIYTDVTVNTAGETEINLNLNVTRSITVRGRLGSDGGTGIGVYIERDY</sequence>